<feature type="region of interest" description="Disordered" evidence="1">
    <location>
        <begin position="301"/>
        <end position="337"/>
    </location>
</feature>
<evidence type="ECO:0000313" key="3">
    <source>
        <dbReference type="EMBL" id="TVU18697.1"/>
    </source>
</evidence>
<evidence type="ECO:0000259" key="2">
    <source>
        <dbReference type="Pfam" id="PF14303"/>
    </source>
</evidence>
<feature type="compositionally biased region" description="Basic residues" evidence="1">
    <location>
        <begin position="40"/>
        <end position="51"/>
    </location>
</feature>
<dbReference type="AlphaFoldDB" id="A0A5J9U5F1"/>
<feature type="domain" description="No apical meristem-associated C-terminal" evidence="2">
    <location>
        <begin position="259"/>
        <end position="435"/>
    </location>
</feature>
<sequence>VRWAAAKSGGSAARPPNRPRRRASVTPPSPSPPSPSPPSRVRRLPRRRLPRRASAASPVVVEPPSPRPRLPLSLLPPKHLNATPPLHLNDDTSTSAEDRMDDYIAALHDASVDLSGDSLGHAAAQSVAGGSDSSMTGPSPVRRKVATTKVKQPNFSAVEDNVLCKAWLAVSCDPAVNTGQRKEAFWTRVCERYNTKRGSNYPERTQKSITNHWDHIKAEISKFSGYMADMVRTNPSGLTDADYSVAAGANFAAIEKHIFSLLHCWQILKDEPKWMELKRKMDNPQNSASSRDNDLTSEQHNFLDLDPDVASPARKRPVGRDAAKAAKKKAASASSEYTSKMHDLSVQKIELFKETEVERKAWLDAMLALEKVKANETREHRQSMLELEKKRLALDEKRLQMKAEKEEKLEDKRIMAINLDTCPPLKRAYYQQLQEDVLLKLSRRRGH</sequence>
<dbReference type="PANTHER" id="PTHR45125:SF3">
    <property type="entry name" value="NO-APICAL-MERISTEM-ASSOCIATED CARBOXY-TERMINAL DOMAIN PROTEIN"/>
    <property type="match status" value="1"/>
</dbReference>
<dbReference type="InterPro" id="IPR029466">
    <property type="entry name" value="NAM-associated_C"/>
</dbReference>
<accession>A0A5J9U5F1</accession>
<organism evidence="3 4">
    <name type="scientific">Eragrostis curvula</name>
    <name type="common">weeping love grass</name>
    <dbReference type="NCBI Taxonomy" id="38414"/>
    <lineage>
        <taxon>Eukaryota</taxon>
        <taxon>Viridiplantae</taxon>
        <taxon>Streptophyta</taxon>
        <taxon>Embryophyta</taxon>
        <taxon>Tracheophyta</taxon>
        <taxon>Spermatophyta</taxon>
        <taxon>Magnoliopsida</taxon>
        <taxon>Liliopsida</taxon>
        <taxon>Poales</taxon>
        <taxon>Poaceae</taxon>
        <taxon>PACMAD clade</taxon>
        <taxon>Chloridoideae</taxon>
        <taxon>Eragrostideae</taxon>
        <taxon>Eragrostidinae</taxon>
        <taxon>Eragrostis</taxon>
    </lineage>
</organism>
<protein>
    <recommendedName>
        <fullName evidence="2">No apical meristem-associated C-terminal domain-containing protein</fullName>
    </recommendedName>
</protein>
<dbReference type="OrthoDB" id="692034at2759"/>
<reference evidence="3 4" key="1">
    <citation type="journal article" date="2019" name="Sci. Rep.">
        <title>A high-quality genome of Eragrostis curvula grass provides insights into Poaceae evolution and supports new strategies to enhance forage quality.</title>
        <authorList>
            <person name="Carballo J."/>
            <person name="Santos B.A.C.M."/>
            <person name="Zappacosta D."/>
            <person name="Garbus I."/>
            <person name="Selva J.P."/>
            <person name="Gallo C.A."/>
            <person name="Diaz A."/>
            <person name="Albertini E."/>
            <person name="Caccamo M."/>
            <person name="Echenique V."/>
        </authorList>
    </citation>
    <scope>NUCLEOTIDE SEQUENCE [LARGE SCALE GENOMIC DNA]</scope>
    <source>
        <strain evidence="4">cv. Victoria</strain>
        <tissue evidence="3">Leaf</tissue>
    </source>
</reference>
<feature type="non-terminal residue" evidence="3">
    <location>
        <position position="1"/>
    </location>
</feature>
<feature type="non-terminal residue" evidence="3">
    <location>
        <position position="447"/>
    </location>
</feature>
<dbReference type="Pfam" id="PF14303">
    <property type="entry name" value="NAM-associated"/>
    <property type="match status" value="1"/>
</dbReference>
<evidence type="ECO:0000313" key="4">
    <source>
        <dbReference type="Proteomes" id="UP000324897"/>
    </source>
</evidence>
<dbReference type="Gramene" id="TVU18697">
    <property type="protein sequence ID" value="TVU18697"/>
    <property type="gene ID" value="EJB05_34808"/>
</dbReference>
<feature type="compositionally biased region" description="Pro residues" evidence="1">
    <location>
        <begin position="27"/>
        <end position="38"/>
    </location>
</feature>
<dbReference type="PANTHER" id="PTHR45125">
    <property type="entry name" value="F21J9.4-RELATED"/>
    <property type="match status" value="1"/>
</dbReference>
<dbReference type="EMBL" id="RWGY01000029">
    <property type="protein sequence ID" value="TVU18697.1"/>
    <property type="molecule type" value="Genomic_DNA"/>
</dbReference>
<dbReference type="Proteomes" id="UP000324897">
    <property type="component" value="Chromosome 7"/>
</dbReference>
<name>A0A5J9U5F1_9POAL</name>
<feature type="region of interest" description="Disordered" evidence="1">
    <location>
        <begin position="1"/>
        <end position="94"/>
    </location>
</feature>
<comment type="caution">
    <text evidence="3">The sequence shown here is derived from an EMBL/GenBank/DDBJ whole genome shotgun (WGS) entry which is preliminary data.</text>
</comment>
<gene>
    <name evidence="3" type="ORF">EJB05_34808</name>
</gene>
<evidence type="ECO:0000256" key="1">
    <source>
        <dbReference type="SAM" id="MobiDB-lite"/>
    </source>
</evidence>
<proteinExistence type="predicted"/>
<keyword evidence="4" id="KW-1185">Reference proteome</keyword>